<keyword evidence="7" id="KW-1185">Reference proteome</keyword>
<sequence length="209" mass="23596">MASIWQSAFRIPMGKSEKTRKRYIEKAAVTFNTRGIGGTTVDEIIQAAEGSKGSLYSHFINKEALSYEVVDFLLDKYNQKLRAIFDSALPVTDRFYTLLRYNVNPLDFFIAGGSPMINFSTECDDGNEIVRLKVKAAFEQNIRLFCRLLQEGVDGGLLTPATPVEIFAYKVFCLIEGTGAFCRVTGDNAPMRNLIDDLQQEFDNYRIRS</sequence>
<evidence type="ECO:0000256" key="2">
    <source>
        <dbReference type="ARBA" id="ARBA00023125"/>
    </source>
</evidence>
<dbReference type="KEGG" id="muh:HYN43_003095"/>
<dbReference type="GO" id="GO:0003677">
    <property type="term" value="F:DNA binding"/>
    <property type="evidence" value="ECO:0007669"/>
    <property type="project" value="UniProtKB-UniRule"/>
</dbReference>
<dbReference type="SUPFAM" id="SSF46689">
    <property type="entry name" value="Homeodomain-like"/>
    <property type="match status" value="1"/>
</dbReference>
<evidence type="ECO:0000256" key="1">
    <source>
        <dbReference type="ARBA" id="ARBA00023015"/>
    </source>
</evidence>
<protein>
    <submittedName>
        <fullName evidence="6">TetR family transcriptional regulator</fullName>
    </submittedName>
</protein>
<dbReference type="Pfam" id="PF00440">
    <property type="entry name" value="TetR_N"/>
    <property type="match status" value="1"/>
</dbReference>
<dbReference type="InterPro" id="IPR009057">
    <property type="entry name" value="Homeodomain-like_sf"/>
</dbReference>
<dbReference type="OrthoDB" id="9798857at2"/>
<dbReference type="PROSITE" id="PS50977">
    <property type="entry name" value="HTH_TETR_2"/>
    <property type="match status" value="1"/>
</dbReference>
<reference evidence="6 7" key="1">
    <citation type="submission" date="2018-10" db="EMBL/GenBank/DDBJ databases">
        <title>Genome sequencing of Mucilaginibacter sp. HYN0043.</title>
        <authorList>
            <person name="Kim M."/>
            <person name="Yi H."/>
        </authorList>
    </citation>
    <scope>NUCLEOTIDE SEQUENCE [LARGE SCALE GENOMIC DNA]</scope>
    <source>
        <strain evidence="6 7">HYN0043</strain>
    </source>
</reference>
<evidence type="ECO:0000256" key="3">
    <source>
        <dbReference type="ARBA" id="ARBA00023163"/>
    </source>
</evidence>
<keyword evidence="1" id="KW-0805">Transcription regulation</keyword>
<dbReference type="InterPro" id="IPR001647">
    <property type="entry name" value="HTH_TetR"/>
</dbReference>
<accession>A0A494VSK9</accession>
<evidence type="ECO:0000256" key="4">
    <source>
        <dbReference type="PROSITE-ProRule" id="PRU00335"/>
    </source>
</evidence>
<dbReference type="PANTHER" id="PTHR47506:SF1">
    <property type="entry name" value="HTH-TYPE TRANSCRIPTIONAL REGULATOR YJDC"/>
    <property type="match status" value="1"/>
</dbReference>
<dbReference type="Proteomes" id="UP000270046">
    <property type="component" value="Chromosome"/>
</dbReference>
<dbReference type="Gene3D" id="1.10.357.10">
    <property type="entry name" value="Tetracycline Repressor, domain 2"/>
    <property type="match status" value="1"/>
</dbReference>
<evidence type="ECO:0000259" key="5">
    <source>
        <dbReference type="PROSITE" id="PS50977"/>
    </source>
</evidence>
<dbReference type="SUPFAM" id="SSF48498">
    <property type="entry name" value="Tetracyclin repressor-like, C-terminal domain"/>
    <property type="match status" value="1"/>
</dbReference>
<keyword evidence="3" id="KW-0804">Transcription</keyword>
<evidence type="ECO:0000313" key="6">
    <source>
        <dbReference type="EMBL" id="AYL94343.1"/>
    </source>
</evidence>
<dbReference type="PANTHER" id="PTHR47506">
    <property type="entry name" value="TRANSCRIPTIONAL REGULATORY PROTEIN"/>
    <property type="match status" value="1"/>
</dbReference>
<dbReference type="RefSeq" id="WP_119408062.1">
    <property type="nucleotide sequence ID" value="NZ_CP032869.1"/>
</dbReference>
<gene>
    <name evidence="6" type="ORF">HYN43_003095</name>
</gene>
<feature type="domain" description="HTH tetR-type" evidence="5">
    <location>
        <begin position="17"/>
        <end position="77"/>
    </location>
</feature>
<proteinExistence type="predicted"/>
<keyword evidence="2 4" id="KW-0238">DNA-binding</keyword>
<evidence type="ECO:0000313" key="7">
    <source>
        <dbReference type="Proteomes" id="UP000270046"/>
    </source>
</evidence>
<dbReference type="InterPro" id="IPR011075">
    <property type="entry name" value="TetR_C"/>
</dbReference>
<dbReference type="EMBL" id="CP032869">
    <property type="protein sequence ID" value="AYL94343.1"/>
    <property type="molecule type" value="Genomic_DNA"/>
</dbReference>
<dbReference type="Pfam" id="PF16925">
    <property type="entry name" value="TetR_C_13"/>
    <property type="match status" value="1"/>
</dbReference>
<organism evidence="6 7">
    <name type="scientific">Mucilaginibacter celer</name>
    <dbReference type="NCBI Taxonomy" id="2305508"/>
    <lineage>
        <taxon>Bacteria</taxon>
        <taxon>Pseudomonadati</taxon>
        <taxon>Bacteroidota</taxon>
        <taxon>Sphingobacteriia</taxon>
        <taxon>Sphingobacteriales</taxon>
        <taxon>Sphingobacteriaceae</taxon>
        <taxon>Mucilaginibacter</taxon>
    </lineage>
</organism>
<name>A0A494VSK9_9SPHI</name>
<feature type="DNA-binding region" description="H-T-H motif" evidence="4">
    <location>
        <begin position="40"/>
        <end position="59"/>
    </location>
</feature>
<dbReference type="AlphaFoldDB" id="A0A494VSK9"/>
<dbReference type="InterPro" id="IPR036271">
    <property type="entry name" value="Tet_transcr_reg_TetR-rel_C_sf"/>
</dbReference>